<dbReference type="InterPro" id="IPR018485">
    <property type="entry name" value="FGGY_C"/>
</dbReference>
<dbReference type="InterPro" id="IPR018483">
    <property type="entry name" value="Carb_kinase_FGGY_CS"/>
</dbReference>
<dbReference type="InterPro" id="IPR043129">
    <property type="entry name" value="ATPase_NBD"/>
</dbReference>
<dbReference type="AlphaFoldDB" id="A0A3G9GHW1"/>
<keyword evidence="2 9" id="KW-0808">Transferase</keyword>
<dbReference type="PANTHER" id="PTHR10196">
    <property type="entry name" value="SUGAR KINASE"/>
    <property type="match status" value="1"/>
</dbReference>
<evidence type="ECO:0000256" key="2">
    <source>
        <dbReference type="ARBA" id="ARBA00022679"/>
    </source>
</evidence>
<dbReference type="SUPFAM" id="SSF53067">
    <property type="entry name" value="Actin-like ATPase domain"/>
    <property type="match status" value="2"/>
</dbReference>
<keyword evidence="5" id="KW-0067">ATP-binding</keyword>
<dbReference type="KEGG" id="amah:DLM_3467"/>
<dbReference type="Pfam" id="PF00370">
    <property type="entry name" value="FGGY_N"/>
    <property type="match status" value="1"/>
</dbReference>
<name>A0A3G9GHW1_9NEIS</name>
<feature type="domain" description="Carbohydrate kinase FGGY N-terminal" evidence="7">
    <location>
        <begin position="4"/>
        <end position="214"/>
    </location>
</feature>
<reference evidence="10" key="1">
    <citation type="journal article" date="2017" name="Biotechnol. Biofuels">
        <title>Evaluation of environmental bacterial communities as a factor affecting the growth of duckweed Lemna minor.</title>
        <authorList>
            <person name="Ishizawa H."/>
            <person name="Kuroda M."/>
            <person name="Morikawa M."/>
            <person name="Ike M."/>
        </authorList>
    </citation>
    <scope>NUCLEOTIDE SEQUENCE [LARGE SCALE GENOMIC DNA]</scope>
    <source>
        <strain evidence="10">H3</strain>
    </source>
</reference>
<comment type="similarity">
    <text evidence="1">Belongs to the FGGY kinase family.</text>
</comment>
<reference evidence="9 10" key="2">
    <citation type="journal article" date="2017" name="Genome Announc.">
        <title>Draft genome sequence of Aquitalea magnusonii strain H3, a plant growth-promoting bacterium of duckweed Lemna minor.</title>
        <authorList>
            <person name="Ishizawa H."/>
            <person name="Kuroda M."/>
            <person name="Ike M."/>
        </authorList>
    </citation>
    <scope>NUCLEOTIDE SEQUENCE [LARGE SCALE GENOMIC DNA]</scope>
    <source>
        <strain evidence="9 10">H3</strain>
    </source>
</reference>
<accession>A0A3G9GHW1</accession>
<evidence type="ECO:0000256" key="4">
    <source>
        <dbReference type="ARBA" id="ARBA00022777"/>
    </source>
</evidence>
<evidence type="ECO:0000256" key="6">
    <source>
        <dbReference type="ARBA" id="ARBA00043149"/>
    </source>
</evidence>
<dbReference type="RefSeq" id="WP_089085176.1">
    <property type="nucleotide sequence ID" value="NZ_AP018823.1"/>
</dbReference>
<evidence type="ECO:0000256" key="3">
    <source>
        <dbReference type="ARBA" id="ARBA00022741"/>
    </source>
</evidence>
<evidence type="ECO:0000256" key="5">
    <source>
        <dbReference type="ARBA" id="ARBA00022840"/>
    </source>
</evidence>
<dbReference type="PROSITE" id="PS00933">
    <property type="entry name" value="FGGY_KINASES_1"/>
    <property type="match status" value="1"/>
</dbReference>
<sequence>MRIAAIDQGTTSTRCLLVDDAGQCALAGARRHARYHPQAGWVEHDPEELLRNIIALLESAGPVDAIAICNQGESCLAWDAQTRQPLSPVLVWQDARTATALAQMGEAAELRSKRISGLPLDPYFSASKLAWMIRNIPAVAAALEQGRLRLGTTDAFFLDRLCGTFATDWATASRTGLLDIESGQWSADLCALHGVPIHCLPEIRAVDAGFGAIQGIPVKVSIVDQQAALYGHQCRQRGDGKITFGTGAFFLALTGAQGLKPADLLPTIAWKKQDEAACYAIEGGVYDAGAALEWARRIGLYSALEELDQFEGPTAISRGIVFVPALSGLAAPYWDRHAAPLFIGMNHATERRDMIRAVLEGIAMLTAKLVATAALSLPLGTRISIDGGLSQSRYFARFLASACQKTISVPSMYELSALGLASLCGLDISRMAGAITTHEPDRLVSQHDHAVFAEAIHRAGAWRSQLVARG</sequence>
<dbReference type="Pfam" id="PF02782">
    <property type="entry name" value="FGGY_C"/>
    <property type="match status" value="1"/>
</dbReference>
<evidence type="ECO:0000259" key="8">
    <source>
        <dbReference type="Pfam" id="PF02782"/>
    </source>
</evidence>
<organism evidence="9 10">
    <name type="scientific">Aquitalea magnusonii</name>
    <dbReference type="NCBI Taxonomy" id="332411"/>
    <lineage>
        <taxon>Bacteria</taxon>
        <taxon>Pseudomonadati</taxon>
        <taxon>Pseudomonadota</taxon>
        <taxon>Betaproteobacteria</taxon>
        <taxon>Neisseriales</taxon>
        <taxon>Chromobacteriaceae</taxon>
        <taxon>Aquitalea</taxon>
    </lineage>
</organism>
<dbReference type="InterPro" id="IPR000577">
    <property type="entry name" value="Carb_kinase_FGGY"/>
</dbReference>
<dbReference type="OrthoDB" id="9805576at2"/>
<dbReference type="GO" id="GO:0004370">
    <property type="term" value="F:glycerol kinase activity"/>
    <property type="evidence" value="ECO:0007669"/>
    <property type="project" value="TreeGrafter"/>
</dbReference>
<dbReference type="GO" id="GO:0005829">
    <property type="term" value="C:cytosol"/>
    <property type="evidence" value="ECO:0007669"/>
    <property type="project" value="TreeGrafter"/>
</dbReference>
<dbReference type="EMBL" id="AP018823">
    <property type="protein sequence ID" value="BBF87055.1"/>
    <property type="molecule type" value="Genomic_DNA"/>
</dbReference>
<dbReference type="GO" id="GO:0019563">
    <property type="term" value="P:glycerol catabolic process"/>
    <property type="evidence" value="ECO:0007669"/>
    <property type="project" value="TreeGrafter"/>
</dbReference>
<feature type="domain" description="Carbohydrate kinase FGGY C-terminal" evidence="8">
    <location>
        <begin position="241"/>
        <end position="424"/>
    </location>
</feature>
<dbReference type="PANTHER" id="PTHR10196:SF69">
    <property type="entry name" value="GLYCEROL KINASE"/>
    <property type="match status" value="1"/>
</dbReference>
<evidence type="ECO:0000313" key="9">
    <source>
        <dbReference type="EMBL" id="BBF87055.1"/>
    </source>
</evidence>
<protein>
    <recommendedName>
        <fullName evidence="6">ATP:glycerol 3-phosphotransferase</fullName>
    </recommendedName>
</protein>
<proteinExistence type="inferred from homology"/>
<keyword evidence="10" id="KW-1185">Reference proteome</keyword>
<keyword evidence="3" id="KW-0547">Nucleotide-binding</keyword>
<keyword evidence="4 9" id="KW-0418">Kinase</keyword>
<gene>
    <name evidence="9" type="ORF">DLM_3467</name>
</gene>
<reference evidence="10" key="3">
    <citation type="journal article" date="2017" name="Plant Physiol. Biochem.">
        <title>Differential oxidative and antioxidative response of duckweed Lemna minor toward plant growth promoting/inhibiting bacteria.</title>
        <authorList>
            <person name="Ishizawa H."/>
            <person name="Kuroda M."/>
            <person name="Morikawa M."/>
            <person name="Ike M."/>
        </authorList>
    </citation>
    <scope>NUCLEOTIDE SEQUENCE [LARGE SCALE GENOMIC DNA]</scope>
    <source>
        <strain evidence="10">H3</strain>
    </source>
</reference>
<dbReference type="InterPro" id="IPR018484">
    <property type="entry name" value="FGGY_N"/>
</dbReference>
<evidence type="ECO:0000313" key="10">
    <source>
        <dbReference type="Proteomes" id="UP000198290"/>
    </source>
</evidence>
<dbReference type="GO" id="GO:0005524">
    <property type="term" value="F:ATP binding"/>
    <property type="evidence" value="ECO:0007669"/>
    <property type="project" value="UniProtKB-KW"/>
</dbReference>
<evidence type="ECO:0000259" key="7">
    <source>
        <dbReference type="Pfam" id="PF00370"/>
    </source>
</evidence>
<dbReference type="Gene3D" id="3.30.420.40">
    <property type="match status" value="2"/>
</dbReference>
<evidence type="ECO:0000256" key="1">
    <source>
        <dbReference type="ARBA" id="ARBA00009156"/>
    </source>
</evidence>
<dbReference type="PIRSF" id="PIRSF000538">
    <property type="entry name" value="GlpK"/>
    <property type="match status" value="1"/>
</dbReference>
<dbReference type="Proteomes" id="UP000198290">
    <property type="component" value="Chromosome"/>
</dbReference>